<comment type="caution">
    <text evidence="2">The sequence shown here is derived from an EMBL/GenBank/DDBJ whole genome shotgun (WGS) entry which is preliminary data.</text>
</comment>
<gene>
    <name evidence="2" type="ORF">MVEN_02097000</name>
</gene>
<dbReference type="GO" id="GO:0005759">
    <property type="term" value="C:mitochondrial matrix"/>
    <property type="evidence" value="ECO:0007669"/>
    <property type="project" value="TreeGrafter"/>
</dbReference>
<dbReference type="GO" id="GO:0006631">
    <property type="term" value="P:fatty acid metabolic process"/>
    <property type="evidence" value="ECO:0007669"/>
    <property type="project" value="TreeGrafter"/>
</dbReference>
<feature type="domain" description="Alpha-ketoglutarate-dependent dioxygenase AlkB-like" evidence="1">
    <location>
        <begin position="18"/>
        <end position="222"/>
    </location>
</feature>
<dbReference type="GO" id="GO:0006974">
    <property type="term" value="P:DNA damage response"/>
    <property type="evidence" value="ECO:0007669"/>
    <property type="project" value="InterPro"/>
</dbReference>
<name>A0A8H6XDT8_9AGAR</name>
<dbReference type="AlphaFoldDB" id="A0A8H6XDT8"/>
<reference evidence="2" key="1">
    <citation type="submission" date="2020-05" db="EMBL/GenBank/DDBJ databases">
        <title>Mycena genomes resolve the evolution of fungal bioluminescence.</title>
        <authorList>
            <person name="Tsai I.J."/>
        </authorList>
    </citation>
    <scope>NUCLEOTIDE SEQUENCE</scope>
    <source>
        <strain evidence="2">CCC161011</strain>
    </source>
</reference>
<evidence type="ECO:0000313" key="3">
    <source>
        <dbReference type="Proteomes" id="UP000620124"/>
    </source>
</evidence>
<organism evidence="2 3">
    <name type="scientific">Mycena venus</name>
    <dbReference type="NCBI Taxonomy" id="2733690"/>
    <lineage>
        <taxon>Eukaryota</taxon>
        <taxon>Fungi</taxon>
        <taxon>Dikarya</taxon>
        <taxon>Basidiomycota</taxon>
        <taxon>Agaricomycotina</taxon>
        <taxon>Agaricomycetes</taxon>
        <taxon>Agaricomycetidae</taxon>
        <taxon>Agaricales</taxon>
        <taxon>Marasmiineae</taxon>
        <taxon>Mycenaceae</taxon>
        <taxon>Mycena</taxon>
    </lineage>
</organism>
<dbReference type="OrthoDB" id="28127at2759"/>
<dbReference type="InterPro" id="IPR032870">
    <property type="entry name" value="ALKBH7-like"/>
</dbReference>
<protein>
    <submittedName>
        <fullName evidence="2">2OG-FeII-Oxy-2 domain-containing protein</fullName>
    </submittedName>
</protein>
<evidence type="ECO:0000259" key="1">
    <source>
        <dbReference type="Pfam" id="PF13532"/>
    </source>
</evidence>
<dbReference type="InterPro" id="IPR037151">
    <property type="entry name" value="AlkB-like_sf"/>
</dbReference>
<proteinExistence type="predicted"/>
<dbReference type="Pfam" id="PF13532">
    <property type="entry name" value="2OG-FeII_Oxy_2"/>
    <property type="match status" value="1"/>
</dbReference>
<keyword evidence="3" id="KW-1185">Reference proteome</keyword>
<dbReference type="SUPFAM" id="SSF51197">
    <property type="entry name" value="Clavaminate synthase-like"/>
    <property type="match status" value="1"/>
</dbReference>
<dbReference type="Proteomes" id="UP000620124">
    <property type="component" value="Unassembled WGS sequence"/>
</dbReference>
<dbReference type="PANTHER" id="PTHR21052:SF0">
    <property type="entry name" value="ALPHA-KETOGLUTARATE-DEPENDENT DIOXYGENASE ALKB HOMOLOG 7, MITOCHONDRIAL"/>
    <property type="match status" value="1"/>
</dbReference>
<dbReference type="PANTHER" id="PTHR21052">
    <property type="entry name" value="SPERMATOGENESIS ASSOCIATED 11-RELATED"/>
    <property type="match status" value="1"/>
</dbReference>
<dbReference type="Gene3D" id="2.60.120.590">
    <property type="entry name" value="Alpha-ketoglutarate-dependent dioxygenase AlkB-like"/>
    <property type="match status" value="1"/>
</dbReference>
<evidence type="ECO:0000313" key="2">
    <source>
        <dbReference type="EMBL" id="KAF7338701.1"/>
    </source>
</evidence>
<accession>A0A8H6XDT8</accession>
<sequence length="232" mass="26217">MLKRAIGTFQRLPHPDFTFLPGFFSLAEQRVLLTTALRKLDAMESIQSRRRRKALLQTGLPTLPPTASNPLQDCFLHNDCYEFEEGHYDGVIKLYREMHLTSWPSDVPELSPILERLHSLFPPQDIQTHLLHLASNGEILPHIDNLSASGSWILGVSLGAERLLLLEPKNGNGDSFQVLLPSGSVYIQRDSLRYDYKHSILMGGTYEGRELRGGERVSIMIRDRLPDSVSTV</sequence>
<dbReference type="InterPro" id="IPR027450">
    <property type="entry name" value="AlkB-like"/>
</dbReference>
<dbReference type="EMBL" id="JACAZI010000021">
    <property type="protein sequence ID" value="KAF7338701.1"/>
    <property type="molecule type" value="Genomic_DNA"/>
</dbReference>
<dbReference type="GO" id="GO:0016706">
    <property type="term" value="F:2-oxoglutarate-dependent dioxygenase activity"/>
    <property type="evidence" value="ECO:0007669"/>
    <property type="project" value="TreeGrafter"/>
</dbReference>